<name>A0A7D7LDE3_9NOSO</name>
<dbReference type="KEGG" id="ned:HUN01_09310"/>
<dbReference type="AlphaFoldDB" id="A0A7D7LDE3"/>
<dbReference type="EMBL" id="CP054698">
    <property type="protein sequence ID" value="QMS87772.1"/>
    <property type="molecule type" value="Genomic_DNA"/>
</dbReference>
<feature type="transmembrane region" description="Helical" evidence="1">
    <location>
        <begin position="12"/>
        <end position="36"/>
    </location>
</feature>
<keyword evidence="1" id="KW-0812">Transmembrane</keyword>
<evidence type="ECO:0000313" key="3">
    <source>
        <dbReference type="Proteomes" id="UP000514713"/>
    </source>
</evidence>
<evidence type="ECO:0000313" key="2">
    <source>
        <dbReference type="EMBL" id="QMS87772.1"/>
    </source>
</evidence>
<protein>
    <submittedName>
        <fullName evidence="2">Uncharacterized protein</fullName>
    </submittedName>
</protein>
<evidence type="ECO:0000256" key="1">
    <source>
        <dbReference type="SAM" id="Phobius"/>
    </source>
</evidence>
<accession>A0A7D7LDE3</accession>
<dbReference type="RefSeq" id="WP_181931024.1">
    <property type="nucleotide sequence ID" value="NZ_CP054698.1"/>
</dbReference>
<sequence length="52" mass="5943">MSFVWSQWHKQQHISLAIFILLCLNVVTAPVVYAVANSTLKRSTAWAKELKN</sequence>
<proteinExistence type="predicted"/>
<reference evidence="3" key="1">
    <citation type="submission" date="2020-06" db="EMBL/GenBank/DDBJ databases">
        <title>Nostoc edaphicum CCNP1411 genome.</title>
        <authorList>
            <person name="Fidor A."/>
            <person name="Grabski M."/>
            <person name="Gawor J."/>
            <person name="Gromadka R."/>
            <person name="Wegrzyn G."/>
            <person name="Mazur-Marzec H."/>
        </authorList>
    </citation>
    <scope>NUCLEOTIDE SEQUENCE [LARGE SCALE GENOMIC DNA]</scope>
    <source>
        <strain evidence="3">CCNP1411</strain>
    </source>
</reference>
<gene>
    <name evidence="2" type="ORF">HUN01_09310</name>
</gene>
<organism evidence="2 3">
    <name type="scientific">Nostoc edaphicum CCNP1411</name>
    <dbReference type="NCBI Taxonomy" id="1472755"/>
    <lineage>
        <taxon>Bacteria</taxon>
        <taxon>Bacillati</taxon>
        <taxon>Cyanobacteriota</taxon>
        <taxon>Cyanophyceae</taxon>
        <taxon>Nostocales</taxon>
        <taxon>Nostocaceae</taxon>
        <taxon>Nostoc</taxon>
    </lineage>
</organism>
<keyword evidence="1" id="KW-0472">Membrane</keyword>
<keyword evidence="1" id="KW-1133">Transmembrane helix</keyword>
<dbReference type="Proteomes" id="UP000514713">
    <property type="component" value="Chromosome"/>
</dbReference>
<keyword evidence="3" id="KW-1185">Reference proteome</keyword>